<sequence>MQKAREEDDVQRNTMRGGGWSYHRSVGGHVFKDRFHAVYCQATTSWFKGQLLTNKDAVRRGLFKDLN</sequence>
<protein>
    <submittedName>
        <fullName evidence="2">Uncharacterized protein</fullName>
    </submittedName>
</protein>
<reference evidence="2 3" key="1">
    <citation type="submission" date="2019-03" db="EMBL/GenBank/DDBJ databases">
        <title>First draft genome of Liparis tanakae, snailfish: a comprehensive survey of snailfish specific genes.</title>
        <authorList>
            <person name="Kim W."/>
            <person name="Song I."/>
            <person name="Jeong J.-H."/>
            <person name="Kim D."/>
            <person name="Kim S."/>
            <person name="Ryu S."/>
            <person name="Song J.Y."/>
            <person name="Lee S.K."/>
        </authorList>
    </citation>
    <scope>NUCLEOTIDE SEQUENCE [LARGE SCALE GENOMIC DNA]</scope>
    <source>
        <tissue evidence="2">Muscle</tissue>
    </source>
</reference>
<evidence type="ECO:0000313" key="2">
    <source>
        <dbReference type="EMBL" id="TNN32345.1"/>
    </source>
</evidence>
<keyword evidence="3" id="KW-1185">Reference proteome</keyword>
<dbReference type="Proteomes" id="UP000314294">
    <property type="component" value="Unassembled WGS sequence"/>
</dbReference>
<feature type="region of interest" description="Disordered" evidence="1">
    <location>
        <begin position="1"/>
        <end position="22"/>
    </location>
</feature>
<evidence type="ECO:0000256" key="1">
    <source>
        <dbReference type="SAM" id="MobiDB-lite"/>
    </source>
</evidence>
<comment type="caution">
    <text evidence="2">The sequence shown here is derived from an EMBL/GenBank/DDBJ whole genome shotgun (WGS) entry which is preliminary data.</text>
</comment>
<gene>
    <name evidence="2" type="ORF">EYF80_057500</name>
</gene>
<dbReference type="AlphaFoldDB" id="A0A4Z2EU21"/>
<dbReference type="EMBL" id="SRLO01002762">
    <property type="protein sequence ID" value="TNN32345.1"/>
    <property type="molecule type" value="Genomic_DNA"/>
</dbReference>
<accession>A0A4Z2EU21</accession>
<name>A0A4Z2EU21_9TELE</name>
<evidence type="ECO:0000313" key="3">
    <source>
        <dbReference type="Proteomes" id="UP000314294"/>
    </source>
</evidence>
<organism evidence="2 3">
    <name type="scientific">Liparis tanakae</name>
    <name type="common">Tanaka's snailfish</name>
    <dbReference type="NCBI Taxonomy" id="230148"/>
    <lineage>
        <taxon>Eukaryota</taxon>
        <taxon>Metazoa</taxon>
        <taxon>Chordata</taxon>
        <taxon>Craniata</taxon>
        <taxon>Vertebrata</taxon>
        <taxon>Euteleostomi</taxon>
        <taxon>Actinopterygii</taxon>
        <taxon>Neopterygii</taxon>
        <taxon>Teleostei</taxon>
        <taxon>Neoteleostei</taxon>
        <taxon>Acanthomorphata</taxon>
        <taxon>Eupercaria</taxon>
        <taxon>Perciformes</taxon>
        <taxon>Cottioidei</taxon>
        <taxon>Cottales</taxon>
        <taxon>Liparidae</taxon>
        <taxon>Liparis</taxon>
    </lineage>
</organism>
<proteinExistence type="predicted"/>